<dbReference type="Proteomes" id="UP000568380">
    <property type="component" value="Unassembled WGS sequence"/>
</dbReference>
<dbReference type="AlphaFoldDB" id="A0A7W8EI29"/>
<dbReference type="PANTHER" id="PTHR43283:SF3">
    <property type="entry name" value="BETA-LACTAMASE FAMILY PROTEIN (AFU_ORTHOLOGUE AFUA_5G07500)"/>
    <property type="match status" value="1"/>
</dbReference>
<sequence length="179" mass="19713">MLTHTGGMSDPTDTGPDTRIFNSVEEAEAEARKQVREQKLRFVPGTKKEYASTGYTVLGQIVAAVSGMPFHEYMREHVFLPAGMKHSAYYTRPQWLDDERIAHPYMLQEDGSRIDGVRNLDKGGTLGVKGSNSARGFIGGGGGIAGGSTSWAIYLDTEWNDDLRDMQKIIDQEREAIAG</sequence>
<reference evidence="3 4" key="1">
    <citation type="submission" date="2020-08" db="EMBL/GenBank/DDBJ databases">
        <title>Genomic Encyclopedia of Type Strains, Phase IV (KMG-IV): sequencing the most valuable type-strain genomes for metagenomic binning, comparative biology and taxonomic classification.</title>
        <authorList>
            <person name="Goeker M."/>
        </authorList>
    </citation>
    <scope>NUCLEOTIDE SEQUENCE [LARGE SCALE GENOMIC DNA]</scope>
    <source>
        <strain evidence="3 4">DSM 45385</strain>
    </source>
</reference>
<dbReference type="InterPro" id="IPR001466">
    <property type="entry name" value="Beta-lactam-related"/>
</dbReference>
<gene>
    <name evidence="3" type="ORF">HNR40_005567</name>
</gene>
<dbReference type="InterPro" id="IPR050789">
    <property type="entry name" value="Diverse_Enzym_Activities"/>
</dbReference>
<name>A0A7W8EI29_9ACTN</name>
<dbReference type="EMBL" id="JACHIN010000007">
    <property type="protein sequence ID" value="MBB5080081.1"/>
    <property type="molecule type" value="Genomic_DNA"/>
</dbReference>
<evidence type="ECO:0000313" key="4">
    <source>
        <dbReference type="Proteomes" id="UP000568380"/>
    </source>
</evidence>
<feature type="domain" description="Beta-lactamase-related" evidence="2">
    <location>
        <begin position="2"/>
        <end position="143"/>
    </location>
</feature>
<evidence type="ECO:0000256" key="1">
    <source>
        <dbReference type="SAM" id="MobiDB-lite"/>
    </source>
</evidence>
<accession>A0A7W8EI29</accession>
<dbReference type="InterPro" id="IPR012338">
    <property type="entry name" value="Beta-lactam/transpept-like"/>
</dbReference>
<evidence type="ECO:0000259" key="2">
    <source>
        <dbReference type="Pfam" id="PF00144"/>
    </source>
</evidence>
<organism evidence="3 4">
    <name type="scientific">Nonomuraea endophytica</name>
    <dbReference type="NCBI Taxonomy" id="714136"/>
    <lineage>
        <taxon>Bacteria</taxon>
        <taxon>Bacillati</taxon>
        <taxon>Actinomycetota</taxon>
        <taxon>Actinomycetes</taxon>
        <taxon>Streptosporangiales</taxon>
        <taxon>Streptosporangiaceae</taxon>
        <taxon>Nonomuraea</taxon>
    </lineage>
</organism>
<feature type="region of interest" description="Disordered" evidence="1">
    <location>
        <begin position="1"/>
        <end position="20"/>
    </location>
</feature>
<proteinExistence type="predicted"/>
<comment type="caution">
    <text evidence="3">The sequence shown here is derived from an EMBL/GenBank/DDBJ whole genome shotgun (WGS) entry which is preliminary data.</text>
</comment>
<keyword evidence="4" id="KW-1185">Reference proteome</keyword>
<dbReference type="SUPFAM" id="SSF56601">
    <property type="entry name" value="beta-lactamase/transpeptidase-like"/>
    <property type="match status" value="1"/>
</dbReference>
<protein>
    <submittedName>
        <fullName evidence="3">CubicO group peptidase (Beta-lactamase class C family)</fullName>
    </submittedName>
</protein>
<dbReference type="Gene3D" id="3.40.710.10">
    <property type="entry name" value="DD-peptidase/beta-lactamase superfamily"/>
    <property type="match status" value="1"/>
</dbReference>
<evidence type="ECO:0000313" key="3">
    <source>
        <dbReference type="EMBL" id="MBB5080081.1"/>
    </source>
</evidence>
<dbReference type="Pfam" id="PF00144">
    <property type="entry name" value="Beta-lactamase"/>
    <property type="match status" value="1"/>
</dbReference>
<dbReference type="PANTHER" id="PTHR43283">
    <property type="entry name" value="BETA-LACTAMASE-RELATED"/>
    <property type="match status" value="1"/>
</dbReference>